<dbReference type="GO" id="GO:0045214">
    <property type="term" value="P:sarcomere organization"/>
    <property type="evidence" value="ECO:0007669"/>
    <property type="project" value="TreeGrafter"/>
</dbReference>
<sequence length="718" mass="78951">LSTFTVKNGQDLKVEIPVVGHPKPKVEWKRDGQAVRETSRLEISNTSSLTVLHIRHGAREHSGQYSITASNCAGKYTGDITVVVLEKPDPPTGPVRIDEISSDYVTISWDPPEYTGGCQLDNYIVEKRETTSTDWQTVSATTVRTTIKATKLKTGNEYQFRTFIVSVRACSMLRLFVTIRGRPEPVVKWSKEGGTISERVQIEVTTLEVTINGLVKGKEYLFRVSAVNEKGKSEPKYLLAPVTVNDTSAGPIINLLCNTFNVKAGNDLKIEVPFKALPLPTIAWNKDGSLLKETSRVNTHVSDTSSQITIKDATRIDAGMYEVTLTNSAGTTSAEIFVNVVERPGPPSDLSVDEVSADFVSLSWQPPHYTGGCEISNYVVEKRDTSSTMWQTVSATVARTSIKISRLTQGTEYQFRIAAENRYGKSHFVESEPVVAQYPFKPPGQPTDLRILNASKSVMVVVWSKPDSDGGSPVIGYHIECKDQSSILWTKLNKSPVTENQFKVTSVEEGLIYEFRVCAENMAGIGPCSKASEPVAARDQCDPPRNLTVTNITNSSVSLSWDKPEYDGGAKITGYIVEQKREKQGVRWVRVNKKPVYDLRVKASCLQEGCEYEFRVFAENAAGLSEPSLPCQLTLAEDPKFLPSPPAKPTIIDSSKSSITLLGDKSRSLACLLPRGEVIISLSSCQDHHLVLISIKCCSEKSVSKFSVNNILPEAAVL</sequence>
<dbReference type="FunFam" id="2.60.40.10:FF:000034">
    <property type="entry name" value="Titin isoform A"/>
    <property type="match status" value="1"/>
</dbReference>
<keyword evidence="1" id="KW-0677">Repeat</keyword>
<dbReference type="InterPro" id="IPR003599">
    <property type="entry name" value="Ig_sub"/>
</dbReference>
<dbReference type="PANTHER" id="PTHR14340">
    <property type="entry name" value="MICROFIBRIL-ASSOCIATED GLYCOPROTEIN 3"/>
    <property type="match status" value="1"/>
</dbReference>
<feature type="domain" description="Fibronectin type-III" evidence="4">
    <location>
        <begin position="346"/>
        <end position="439"/>
    </location>
</feature>
<dbReference type="InParanoid" id="A0A671YD56"/>
<organism evidence="5 6">
    <name type="scientific">Sparus aurata</name>
    <name type="common">Gilthead sea bream</name>
    <dbReference type="NCBI Taxonomy" id="8175"/>
    <lineage>
        <taxon>Eukaryota</taxon>
        <taxon>Metazoa</taxon>
        <taxon>Chordata</taxon>
        <taxon>Craniata</taxon>
        <taxon>Vertebrata</taxon>
        <taxon>Euteleostomi</taxon>
        <taxon>Actinopterygii</taxon>
        <taxon>Neopterygii</taxon>
        <taxon>Teleostei</taxon>
        <taxon>Neoteleostei</taxon>
        <taxon>Acanthomorphata</taxon>
        <taxon>Eupercaria</taxon>
        <taxon>Spariformes</taxon>
        <taxon>Sparidae</taxon>
        <taxon>Sparus</taxon>
    </lineage>
</organism>
<name>A0A671YD56_SPAAU</name>
<dbReference type="GO" id="GO:0048738">
    <property type="term" value="P:cardiac muscle tissue development"/>
    <property type="evidence" value="ECO:0007669"/>
    <property type="project" value="TreeGrafter"/>
</dbReference>
<evidence type="ECO:0000256" key="1">
    <source>
        <dbReference type="ARBA" id="ARBA00022737"/>
    </source>
</evidence>
<keyword evidence="2" id="KW-0393">Immunoglobulin domain</keyword>
<evidence type="ECO:0000313" key="6">
    <source>
        <dbReference type="Proteomes" id="UP000472265"/>
    </source>
</evidence>
<dbReference type="SUPFAM" id="SSF49265">
    <property type="entry name" value="Fibronectin type III"/>
    <property type="match status" value="3"/>
</dbReference>
<dbReference type="OMA" id="TASNCAG"/>
<dbReference type="Pfam" id="PF07679">
    <property type="entry name" value="I-set"/>
    <property type="match status" value="2"/>
</dbReference>
<feature type="domain" description="Fibronectin type-III" evidence="4">
    <location>
        <begin position="543"/>
        <end position="638"/>
    </location>
</feature>
<dbReference type="SUPFAM" id="SSF48726">
    <property type="entry name" value="Immunoglobulin"/>
    <property type="match status" value="2"/>
</dbReference>
<evidence type="ECO:0000259" key="3">
    <source>
        <dbReference type="PROSITE" id="PS50835"/>
    </source>
</evidence>
<reference evidence="5" key="3">
    <citation type="submission" date="2025-09" db="UniProtKB">
        <authorList>
            <consortium name="Ensembl"/>
        </authorList>
    </citation>
    <scope>IDENTIFICATION</scope>
</reference>
<dbReference type="AlphaFoldDB" id="A0A671YD56"/>
<keyword evidence="6" id="KW-1185">Reference proteome</keyword>
<dbReference type="PROSITE" id="PS50835">
    <property type="entry name" value="IG_LIKE"/>
    <property type="match status" value="1"/>
</dbReference>
<dbReference type="GeneTree" id="ENSGT01150000286978"/>
<dbReference type="PROSITE" id="PS50853">
    <property type="entry name" value="FN3"/>
    <property type="match status" value="4"/>
</dbReference>
<dbReference type="SMART" id="SM00409">
    <property type="entry name" value="IG"/>
    <property type="match status" value="2"/>
</dbReference>
<feature type="domain" description="Fibronectin type-III" evidence="4">
    <location>
        <begin position="90"/>
        <end position="185"/>
    </location>
</feature>
<evidence type="ECO:0008006" key="7">
    <source>
        <dbReference type="Google" id="ProtNLM"/>
    </source>
</evidence>
<dbReference type="InterPro" id="IPR036116">
    <property type="entry name" value="FN3_sf"/>
</dbReference>
<dbReference type="InterPro" id="IPR036179">
    <property type="entry name" value="Ig-like_dom_sf"/>
</dbReference>
<dbReference type="InterPro" id="IPR013098">
    <property type="entry name" value="Ig_I-set"/>
</dbReference>
<dbReference type="FunFam" id="2.60.40.10:FF:000011">
    <property type="entry name" value="Titin b"/>
    <property type="match status" value="1"/>
</dbReference>
<accession>A0A671YD56</accession>
<reference evidence="5" key="1">
    <citation type="submission" date="2021-04" db="EMBL/GenBank/DDBJ databases">
        <authorList>
            <consortium name="Wellcome Sanger Institute Data Sharing"/>
        </authorList>
    </citation>
    <scope>NUCLEOTIDE SEQUENCE [LARGE SCALE GENOMIC DNA]</scope>
</reference>
<feature type="domain" description="Ig-like" evidence="3">
    <location>
        <begin position="235"/>
        <end position="339"/>
    </location>
</feature>
<dbReference type="InterPro" id="IPR013783">
    <property type="entry name" value="Ig-like_fold"/>
</dbReference>
<dbReference type="GO" id="GO:0031430">
    <property type="term" value="C:M band"/>
    <property type="evidence" value="ECO:0007669"/>
    <property type="project" value="TreeGrafter"/>
</dbReference>
<dbReference type="PRINTS" id="PR00014">
    <property type="entry name" value="FNTYPEIII"/>
</dbReference>
<dbReference type="PANTHER" id="PTHR14340:SF13">
    <property type="entry name" value="TITIN"/>
    <property type="match status" value="1"/>
</dbReference>
<evidence type="ECO:0000256" key="2">
    <source>
        <dbReference type="ARBA" id="ARBA00023319"/>
    </source>
</evidence>
<reference evidence="5" key="2">
    <citation type="submission" date="2025-08" db="UniProtKB">
        <authorList>
            <consortium name="Ensembl"/>
        </authorList>
    </citation>
    <scope>IDENTIFICATION</scope>
</reference>
<dbReference type="Pfam" id="PF00041">
    <property type="entry name" value="fn3"/>
    <property type="match status" value="4"/>
</dbReference>
<dbReference type="FunFam" id="2.60.40.10:FF:000003">
    <property type="entry name" value="Titin isoform E"/>
    <property type="match status" value="1"/>
</dbReference>
<feature type="domain" description="Fibronectin type-III" evidence="4">
    <location>
        <begin position="445"/>
        <end position="540"/>
    </location>
</feature>
<evidence type="ECO:0000259" key="4">
    <source>
        <dbReference type="PROSITE" id="PS50853"/>
    </source>
</evidence>
<dbReference type="Gene3D" id="2.60.40.10">
    <property type="entry name" value="Immunoglobulins"/>
    <property type="match status" value="7"/>
</dbReference>
<dbReference type="InterPro" id="IPR007110">
    <property type="entry name" value="Ig-like_dom"/>
</dbReference>
<dbReference type="CDD" id="cd05748">
    <property type="entry name" value="Ig_Titin_like"/>
    <property type="match status" value="1"/>
</dbReference>
<dbReference type="FunFam" id="2.60.40.10:FF:000031">
    <property type="entry name" value="Myosin-binding protein C, slow type"/>
    <property type="match status" value="2"/>
</dbReference>
<dbReference type="Ensembl" id="ENSSAUT00010062078.1">
    <property type="protein sequence ID" value="ENSSAUP00010059167.1"/>
    <property type="gene ID" value="ENSSAUG00010024075.1"/>
</dbReference>
<proteinExistence type="predicted"/>
<dbReference type="InterPro" id="IPR003961">
    <property type="entry name" value="FN3_dom"/>
</dbReference>
<evidence type="ECO:0000313" key="5">
    <source>
        <dbReference type="Ensembl" id="ENSSAUP00010059167.1"/>
    </source>
</evidence>
<dbReference type="GO" id="GO:0008307">
    <property type="term" value="F:structural constituent of muscle"/>
    <property type="evidence" value="ECO:0007669"/>
    <property type="project" value="TreeGrafter"/>
</dbReference>
<protein>
    <recommendedName>
        <fullName evidence="7">Titin</fullName>
    </recommendedName>
</protein>
<dbReference type="CDD" id="cd00063">
    <property type="entry name" value="FN3"/>
    <property type="match status" value="4"/>
</dbReference>
<dbReference type="SMART" id="SM00060">
    <property type="entry name" value="FN3"/>
    <property type="match status" value="4"/>
</dbReference>
<dbReference type="Proteomes" id="UP000472265">
    <property type="component" value="Chromosome 8"/>
</dbReference>